<gene>
    <name evidence="2" type="ORF">PT974_07444</name>
</gene>
<dbReference type="InterPro" id="IPR023631">
    <property type="entry name" value="Amidase_dom"/>
</dbReference>
<dbReference type="SUPFAM" id="SSF75304">
    <property type="entry name" value="Amidase signature (AS) enzymes"/>
    <property type="match status" value="1"/>
</dbReference>
<dbReference type="Gene3D" id="3.90.1300.10">
    <property type="entry name" value="Amidase signature (AS) domain"/>
    <property type="match status" value="1"/>
</dbReference>
<proteinExistence type="predicted"/>
<evidence type="ECO:0000313" key="2">
    <source>
        <dbReference type="EMBL" id="KAK5994005.1"/>
    </source>
</evidence>
<evidence type="ECO:0000259" key="1">
    <source>
        <dbReference type="Pfam" id="PF01425"/>
    </source>
</evidence>
<dbReference type="InterPro" id="IPR036928">
    <property type="entry name" value="AS_sf"/>
</dbReference>
<keyword evidence="3" id="KW-1185">Reference proteome</keyword>
<name>A0ABR0SQJ0_9HYPO</name>
<dbReference type="PANTHER" id="PTHR46310">
    <property type="entry name" value="AMIDASE 1"/>
    <property type="match status" value="1"/>
</dbReference>
<protein>
    <submittedName>
        <fullName evidence="2">Scytalone dehydratase-like Arp1-like protein</fullName>
    </submittedName>
</protein>
<reference evidence="2 3" key="1">
    <citation type="submission" date="2024-01" db="EMBL/GenBank/DDBJ databases">
        <title>Complete genome of Cladobotryum mycophilum ATHUM6906.</title>
        <authorList>
            <person name="Christinaki A.C."/>
            <person name="Myridakis A.I."/>
            <person name="Kouvelis V.N."/>
        </authorList>
    </citation>
    <scope>NUCLEOTIDE SEQUENCE [LARGE SCALE GENOMIC DNA]</scope>
    <source>
        <strain evidence="2 3">ATHUM6906</strain>
    </source>
</reference>
<sequence length="611" mass="68384">MKNLFTVVLAGTQYLLHPQKLGTIEQTINPDALIPVTLLSTSELNGDLEGILQLFETVDDVYSDEFTGVLVEKPDTATNGSFTARGKNPKTGIYANYTMNMPKQNEFRAMAFDGLPSGPYFLHGPNLYQAWRLYDDDLDAFTFGVLPESINGTSDEWEALSSLSDNAVHKSIAVPSRLYHPAPSIRKPLSGVRMSITDAVSLKGVQTTMSSRSWTELYDTGAEETADYAQTLIDLGAIIIGKTKSSQFDSGREWVDKQAPWNPRGDRYQSPEWSAAGAAAALSGYDWMQYSTAQDALEGVREQGNVHGLYALRSTKDQVSLSDWQVSSPRYDSAGLLSRDLDELLTLAQVSLNMTNADVALPKRIVYPLDFYPIRSRDHQKLDDKFVAALEKLLGVKAERVSMSALWLIKPPVESIGQTLEHFIGEAPFDTFCYEFYHEYDDFRKACRAKLGNDPYVEATPRFRWNIGEKETKEQYDAYLKRIEVFKKWFSNNIMSTVAGSDTVMVLPFGDDQQRYRDEAPRKPTAIQGITSELLAPLLETPQFVVPFAQISYKSKVTGLTEYRPVTGSVMGPKGGDVMLVELVKKAFEQAKWHTYVGVGRLTFPEIYQPN</sequence>
<dbReference type="Proteomes" id="UP001338125">
    <property type="component" value="Unassembled WGS sequence"/>
</dbReference>
<dbReference type="PANTHER" id="PTHR46310:SF7">
    <property type="entry name" value="AMIDASE 1"/>
    <property type="match status" value="1"/>
</dbReference>
<evidence type="ECO:0000313" key="3">
    <source>
        <dbReference type="Proteomes" id="UP001338125"/>
    </source>
</evidence>
<comment type="caution">
    <text evidence="2">The sequence shown here is derived from an EMBL/GenBank/DDBJ whole genome shotgun (WGS) entry which is preliminary data.</text>
</comment>
<feature type="domain" description="Amidase" evidence="1">
    <location>
        <begin position="184"/>
        <end position="363"/>
    </location>
</feature>
<dbReference type="Pfam" id="PF01425">
    <property type="entry name" value="Amidase"/>
    <property type="match status" value="1"/>
</dbReference>
<organism evidence="2 3">
    <name type="scientific">Cladobotryum mycophilum</name>
    <dbReference type="NCBI Taxonomy" id="491253"/>
    <lineage>
        <taxon>Eukaryota</taxon>
        <taxon>Fungi</taxon>
        <taxon>Dikarya</taxon>
        <taxon>Ascomycota</taxon>
        <taxon>Pezizomycotina</taxon>
        <taxon>Sordariomycetes</taxon>
        <taxon>Hypocreomycetidae</taxon>
        <taxon>Hypocreales</taxon>
        <taxon>Hypocreaceae</taxon>
        <taxon>Cladobotryum</taxon>
    </lineage>
</organism>
<dbReference type="EMBL" id="JAVFKD010000012">
    <property type="protein sequence ID" value="KAK5994005.1"/>
    <property type="molecule type" value="Genomic_DNA"/>
</dbReference>
<accession>A0ABR0SQJ0</accession>